<feature type="domain" description="HTH tetR-type" evidence="5">
    <location>
        <begin position="27"/>
        <end position="87"/>
    </location>
</feature>
<feature type="DNA-binding region" description="H-T-H motif" evidence="4">
    <location>
        <begin position="50"/>
        <end position="69"/>
    </location>
</feature>
<dbReference type="PRINTS" id="PR00455">
    <property type="entry name" value="HTHTETR"/>
</dbReference>
<dbReference type="Proteomes" id="UP000463857">
    <property type="component" value="Chromosome"/>
</dbReference>
<dbReference type="AlphaFoldDB" id="A0A7L4YPU0"/>
<evidence type="ECO:0000256" key="1">
    <source>
        <dbReference type="ARBA" id="ARBA00023015"/>
    </source>
</evidence>
<keyword evidence="3" id="KW-0804">Transcription</keyword>
<dbReference type="KEGG" id="eke:EK0264_12780"/>
<evidence type="ECO:0000313" key="7">
    <source>
        <dbReference type="Proteomes" id="UP000463857"/>
    </source>
</evidence>
<evidence type="ECO:0000256" key="2">
    <source>
        <dbReference type="ARBA" id="ARBA00023125"/>
    </source>
</evidence>
<dbReference type="InterPro" id="IPR036271">
    <property type="entry name" value="Tet_transcr_reg_TetR-rel_C_sf"/>
</dbReference>
<protein>
    <submittedName>
        <fullName evidence="6">TetR family transcriptional regulator</fullName>
    </submittedName>
</protein>
<evidence type="ECO:0000256" key="4">
    <source>
        <dbReference type="PROSITE-ProRule" id="PRU00335"/>
    </source>
</evidence>
<dbReference type="RefSeq" id="WP_159546195.1">
    <property type="nucleotide sequence ID" value="NZ_CP047156.1"/>
</dbReference>
<name>A0A7L4YPU0_9ACTN</name>
<dbReference type="InterPro" id="IPR004111">
    <property type="entry name" value="Repressor_TetR_C"/>
</dbReference>
<dbReference type="PANTHER" id="PTHR30055:SF151">
    <property type="entry name" value="TRANSCRIPTIONAL REGULATORY PROTEIN"/>
    <property type="match status" value="1"/>
</dbReference>
<keyword evidence="1" id="KW-0805">Transcription regulation</keyword>
<evidence type="ECO:0000256" key="3">
    <source>
        <dbReference type="ARBA" id="ARBA00023163"/>
    </source>
</evidence>
<dbReference type="InParanoid" id="A0A7L4YPU0"/>
<evidence type="ECO:0000259" key="5">
    <source>
        <dbReference type="PROSITE" id="PS50977"/>
    </source>
</evidence>
<organism evidence="6 7">
    <name type="scientific">Epidermidibacterium keratini</name>
    <dbReference type="NCBI Taxonomy" id="1891644"/>
    <lineage>
        <taxon>Bacteria</taxon>
        <taxon>Bacillati</taxon>
        <taxon>Actinomycetota</taxon>
        <taxon>Actinomycetes</taxon>
        <taxon>Sporichthyales</taxon>
        <taxon>Sporichthyaceae</taxon>
        <taxon>Epidermidibacterium</taxon>
    </lineage>
</organism>
<dbReference type="Pfam" id="PF02909">
    <property type="entry name" value="TetR_C_1"/>
    <property type="match status" value="1"/>
</dbReference>
<keyword evidence="7" id="KW-1185">Reference proteome</keyword>
<dbReference type="GO" id="GO:0045892">
    <property type="term" value="P:negative regulation of DNA-templated transcription"/>
    <property type="evidence" value="ECO:0007669"/>
    <property type="project" value="InterPro"/>
</dbReference>
<evidence type="ECO:0000313" key="6">
    <source>
        <dbReference type="EMBL" id="QHC01078.1"/>
    </source>
</evidence>
<dbReference type="EMBL" id="CP047156">
    <property type="protein sequence ID" value="QHC01078.1"/>
    <property type="molecule type" value="Genomic_DNA"/>
</dbReference>
<dbReference type="Gene3D" id="1.10.10.60">
    <property type="entry name" value="Homeodomain-like"/>
    <property type="match status" value="1"/>
</dbReference>
<dbReference type="Pfam" id="PF00440">
    <property type="entry name" value="TetR_N"/>
    <property type="match status" value="1"/>
</dbReference>
<dbReference type="InterPro" id="IPR050109">
    <property type="entry name" value="HTH-type_TetR-like_transc_reg"/>
</dbReference>
<dbReference type="SUPFAM" id="SSF46689">
    <property type="entry name" value="Homeodomain-like"/>
    <property type="match status" value="1"/>
</dbReference>
<proteinExistence type="predicted"/>
<dbReference type="PANTHER" id="PTHR30055">
    <property type="entry name" value="HTH-TYPE TRANSCRIPTIONAL REGULATOR RUTR"/>
    <property type="match status" value="1"/>
</dbReference>
<dbReference type="Gene3D" id="1.10.357.10">
    <property type="entry name" value="Tetracycline Repressor, domain 2"/>
    <property type="match status" value="1"/>
</dbReference>
<dbReference type="OrthoDB" id="2570341at2"/>
<dbReference type="GO" id="GO:0000976">
    <property type="term" value="F:transcription cis-regulatory region binding"/>
    <property type="evidence" value="ECO:0007669"/>
    <property type="project" value="TreeGrafter"/>
</dbReference>
<dbReference type="FunCoup" id="A0A7L4YPU0">
    <property type="interactions" value="3"/>
</dbReference>
<dbReference type="InterPro" id="IPR001647">
    <property type="entry name" value="HTH_TetR"/>
</dbReference>
<reference evidence="6 7" key="1">
    <citation type="journal article" date="2018" name="Int. J. Syst. Evol. Microbiol.">
        <title>Epidermidibacterium keratini gen. nov., sp. nov., a member of the family Sporichthyaceae, isolated from keratin epidermis.</title>
        <authorList>
            <person name="Lee D.G."/>
            <person name="Trujillo M.E."/>
            <person name="Kang S."/>
            <person name="Nam J.J."/>
            <person name="Kim Y.J."/>
        </authorList>
    </citation>
    <scope>NUCLEOTIDE SEQUENCE [LARGE SCALE GENOMIC DNA]</scope>
    <source>
        <strain evidence="6 7">EPI-7</strain>
    </source>
</reference>
<sequence>MNEQEIEHVLRIGWGLAEPGARGPRAELSPAQIVDTAVTIADEQGISAVTMARVAERLGFSAMSLYRHLGSKEELLALMIDRAGRFPEMPESNGDWRSGLSDMARRAIVLYRQHPWLLDVPTSMVNILLPGGVRTTEAVLAILRDVPLAQDEKLAILLAFTVTLRAYAALARDITSQAKVFTPVVGEILGEVITADRFPNLAPMLDGGLYGEPESAEEMDEDLGYALERLFDGIAARIAQSDAR</sequence>
<gene>
    <name evidence="6" type="ORF">EK0264_12780</name>
</gene>
<dbReference type="GO" id="GO:0003700">
    <property type="term" value="F:DNA-binding transcription factor activity"/>
    <property type="evidence" value="ECO:0007669"/>
    <property type="project" value="TreeGrafter"/>
</dbReference>
<dbReference type="SUPFAM" id="SSF48498">
    <property type="entry name" value="Tetracyclin repressor-like, C-terminal domain"/>
    <property type="match status" value="1"/>
</dbReference>
<accession>A0A7L4YPU0</accession>
<dbReference type="InterPro" id="IPR009057">
    <property type="entry name" value="Homeodomain-like_sf"/>
</dbReference>
<keyword evidence="2 4" id="KW-0238">DNA-binding</keyword>
<dbReference type="PROSITE" id="PS50977">
    <property type="entry name" value="HTH_TETR_2"/>
    <property type="match status" value="1"/>
</dbReference>